<feature type="transmembrane region" description="Helical" evidence="1">
    <location>
        <begin position="66"/>
        <end position="89"/>
    </location>
</feature>
<dbReference type="AlphaFoldDB" id="A0A099WUA2"/>
<evidence type="ECO:0000313" key="2">
    <source>
        <dbReference type="EMBL" id="KGN83787.1"/>
    </source>
</evidence>
<comment type="caution">
    <text evidence="2">The sequence shown here is derived from an EMBL/GenBank/DDBJ whole genome shotgun (WGS) entry which is preliminary data.</text>
</comment>
<feature type="transmembrane region" description="Helical" evidence="1">
    <location>
        <begin position="35"/>
        <end position="60"/>
    </location>
</feature>
<dbReference type="RefSeq" id="WP_018964482.1">
    <property type="nucleotide sequence ID" value="NZ_CALUCC010000027.1"/>
</dbReference>
<dbReference type="PATRIC" id="fig|111105.18.peg.685"/>
<keyword evidence="1" id="KW-0472">Membrane</keyword>
<dbReference type="STRING" id="111105.HR09_02085"/>
<organism evidence="2 3">
    <name type="scientific">Porphyromonas gulae</name>
    <dbReference type="NCBI Taxonomy" id="111105"/>
    <lineage>
        <taxon>Bacteria</taxon>
        <taxon>Pseudomonadati</taxon>
        <taxon>Bacteroidota</taxon>
        <taxon>Bacteroidia</taxon>
        <taxon>Bacteroidales</taxon>
        <taxon>Porphyromonadaceae</taxon>
        <taxon>Porphyromonas</taxon>
    </lineage>
</organism>
<protein>
    <recommendedName>
        <fullName evidence="4">Holin-X, holin superfamily III</fullName>
    </recommendedName>
</protein>
<evidence type="ECO:0000256" key="1">
    <source>
        <dbReference type="SAM" id="Phobius"/>
    </source>
</evidence>
<reference evidence="2 3" key="1">
    <citation type="submission" date="2014-08" db="EMBL/GenBank/DDBJ databases">
        <title>Porphyromonas gulae strain:COT-052_OH1451 Genome sequencing.</title>
        <authorList>
            <person name="Wallis C."/>
            <person name="Deusch O."/>
            <person name="O'Flynn C."/>
            <person name="Davis I."/>
            <person name="Jospin G."/>
            <person name="Darling A.E."/>
            <person name="Coil D.A."/>
            <person name="Alexiev A."/>
            <person name="Horsfall A."/>
            <person name="Kirkwood N."/>
            <person name="Harris S."/>
            <person name="Eisen J.A."/>
        </authorList>
    </citation>
    <scope>NUCLEOTIDE SEQUENCE [LARGE SCALE GENOMIC DNA]</scope>
    <source>
        <strain evidence="3">COT-052 OH1451</strain>
    </source>
</reference>
<proteinExistence type="predicted"/>
<dbReference type="GeneID" id="57239542"/>
<dbReference type="Proteomes" id="UP000030130">
    <property type="component" value="Unassembled WGS sequence"/>
</dbReference>
<evidence type="ECO:0000313" key="3">
    <source>
        <dbReference type="Proteomes" id="UP000030130"/>
    </source>
</evidence>
<sequence length="126" mass="14353">MLKRLIENTYRYFALRTESIAYTIAEEGARLIAKLALLAMSVLMSFLILIFLSIALGFGFGRWLGIGATGGFFVVVGIYLLVFLIGYLCRHLIRRFILGRLAGEVLEIVARHQRKKEEEEERANNK</sequence>
<accession>A0A099WUA2</accession>
<name>A0A099WUA2_9PORP</name>
<dbReference type="OrthoDB" id="1014512at2"/>
<evidence type="ECO:0008006" key="4">
    <source>
        <dbReference type="Google" id="ProtNLM"/>
    </source>
</evidence>
<keyword evidence="1" id="KW-1133">Transmembrane helix</keyword>
<keyword evidence="1" id="KW-0812">Transmembrane</keyword>
<dbReference type="EMBL" id="JRAI01000082">
    <property type="protein sequence ID" value="KGN83787.1"/>
    <property type="molecule type" value="Genomic_DNA"/>
</dbReference>
<gene>
    <name evidence="2" type="ORF">HR08_10015</name>
</gene>